<reference evidence="2" key="1">
    <citation type="submission" date="2020-04" db="EMBL/GenBank/DDBJ databases">
        <authorList>
            <person name="Neveu A P."/>
        </authorList>
    </citation>
    <scope>NUCLEOTIDE SEQUENCE</scope>
    <source>
        <tissue evidence="2">Whole embryo</tissue>
    </source>
</reference>
<gene>
    <name evidence="2" type="primary">LOC100184227-001</name>
</gene>
<proteinExistence type="evidence at transcript level"/>
<evidence type="ECO:0000256" key="1">
    <source>
        <dbReference type="SAM" id="Phobius"/>
    </source>
</evidence>
<evidence type="ECO:0000313" key="2">
    <source>
        <dbReference type="EMBL" id="CAB3262856.1"/>
    </source>
</evidence>
<organism evidence="2">
    <name type="scientific">Phallusia mammillata</name>
    <dbReference type="NCBI Taxonomy" id="59560"/>
    <lineage>
        <taxon>Eukaryota</taxon>
        <taxon>Metazoa</taxon>
        <taxon>Chordata</taxon>
        <taxon>Tunicata</taxon>
        <taxon>Ascidiacea</taxon>
        <taxon>Phlebobranchia</taxon>
        <taxon>Ascidiidae</taxon>
        <taxon>Phallusia</taxon>
    </lineage>
</organism>
<dbReference type="AlphaFoldDB" id="A0A6F9DIR6"/>
<sequence>MSFLALFLYPIMDNKLRAVRSNHMRSGSVGLLTLIRRSFVLAGLCILSDVAIAILVKTVYNSFPSAAFAPLAMYDINLIINLICIIMTFRRWRVMLFPWLYTDTCRTMFDWMSNCPRRSRPGTTGIYIINRTDRRMRRVFSVDTMSNMERSGVSSIRYKSNKMPVQQKPEKQVPDPVPDVLLPMLECHVSGKSNESEENAWYTESLLADLNQNIDPDLQNYSDSVLQLARPERQRKRSSSLVMQTSRTSSFKQKNEKVAASLLAKSKLWIFDSKHL</sequence>
<name>A0A6F9DIR6_9ASCI</name>
<protein>
    <submittedName>
        <fullName evidence="2">Uncharacterized protein LOC100184227</fullName>
    </submittedName>
</protein>
<accession>A0A6F9DIR6</accession>
<keyword evidence="1" id="KW-1133">Transmembrane helix</keyword>
<feature type="transmembrane region" description="Helical" evidence="1">
    <location>
        <begin position="66"/>
        <end position="89"/>
    </location>
</feature>
<dbReference type="EMBL" id="LR786994">
    <property type="protein sequence ID" value="CAB3262856.1"/>
    <property type="molecule type" value="mRNA"/>
</dbReference>
<keyword evidence="1" id="KW-0472">Membrane</keyword>
<keyword evidence="1" id="KW-0812">Transmembrane</keyword>
<feature type="transmembrane region" description="Helical" evidence="1">
    <location>
        <begin position="39"/>
        <end position="60"/>
    </location>
</feature>